<protein>
    <submittedName>
        <fullName evidence="7">Extracellular solute-binding protein</fullName>
    </submittedName>
</protein>
<reference evidence="8" key="1">
    <citation type="journal article" date="2019" name="Int. J. Syst. Evol. Microbiol.">
        <title>The Global Catalogue of Microorganisms (GCM) 10K type strain sequencing project: providing services to taxonomists for standard genome sequencing and annotation.</title>
        <authorList>
            <consortium name="The Broad Institute Genomics Platform"/>
            <consortium name="The Broad Institute Genome Sequencing Center for Infectious Disease"/>
            <person name="Wu L."/>
            <person name="Ma J."/>
        </authorList>
    </citation>
    <scope>NUCLEOTIDE SEQUENCE [LARGE SCALE GENOMIC DNA]</scope>
    <source>
        <strain evidence="8">CCUG 37865</strain>
    </source>
</reference>
<dbReference type="PANTHER" id="PTHR43649:SF33">
    <property type="entry name" value="POLYGALACTURONAN_RHAMNOGALACTURONAN-BINDING PROTEIN YTCQ"/>
    <property type="match status" value="1"/>
</dbReference>
<proteinExistence type="predicted"/>
<sequence>MEKKKLLFVGMFSLLFMLCVACSSSSNAGGAEEITIMANLTSAQAPAEDNPILEKLEESTNTKLKITWVMDEVYDEKLNAVIATGSAPQAMFVKNQDSFKKMKDSINEEQYWNIEPFLDDYEYLSNLDPDVLNNTKVNGKLYSLYSGRPASRWGLIYRKDWADNLGLEAPTNTDELYEMFRAFTEDDPDGNGEDDTIGVAAASDLVYGGFKFTSSYFGTPNNWGEKDGELLPEFMFDSYIDTMDFFKDLRDNGYVNLDFPATSQSDQNDMLITGKAGALVSCICSAGSFQDQIQKNNPDAVLDVQNRISGPNNGPGNWSNSGYGAVVLFPKASNETEEDLREVLAFFNELMKPENYNLLTYGIEGTHYEVVDGKAKGIESAAELSQHEVRPVLGLVIGDETTVDAYQPYPKNELYAKQYEQILDNNNILINDPTAPLDSETYGEKGGSLQQIINDATVNYMLGDINRDGFHKEIERWKKEGGEQVIEEYNGEYKQSVSN</sequence>
<dbReference type="InterPro" id="IPR050490">
    <property type="entry name" value="Bact_solute-bd_prot1"/>
</dbReference>
<evidence type="ECO:0000256" key="2">
    <source>
        <dbReference type="ARBA" id="ARBA00022729"/>
    </source>
</evidence>
<evidence type="ECO:0000256" key="1">
    <source>
        <dbReference type="ARBA" id="ARBA00022475"/>
    </source>
</evidence>
<evidence type="ECO:0000256" key="4">
    <source>
        <dbReference type="ARBA" id="ARBA00023139"/>
    </source>
</evidence>
<evidence type="ECO:0000313" key="8">
    <source>
        <dbReference type="Proteomes" id="UP001595882"/>
    </source>
</evidence>
<keyword evidence="2 6" id="KW-0732">Signal</keyword>
<evidence type="ECO:0000256" key="5">
    <source>
        <dbReference type="ARBA" id="ARBA00023288"/>
    </source>
</evidence>
<dbReference type="EMBL" id="JBHSDT010000008">
    <property type="protein sequence ID" value="MFC4403891.1"/>
    <property type="molecule type" value="Genomic_DNA"/>
</dbReference>
<dbReference type="InterPro" id="IPR006059">
    <property type="entry name" value="SBP"/>
</dbReference>
<dbReference type="RefSeq" id="WP_390252427.1">
    <property type="nucleotide sequence ID" value="NZ_JBHSDT010000008.1"/>
</dbReference>
<comment type="caution">
    <text evidence="7">The sequence shown here is derived from an EMBL/GenBank/DDBJ whole genome shotgun (WGS) entry which is preliminary data.</text>
</comment>
<accession>A0ABV8WZ75</accession>
<feature type="signal peptide" evidence="6">
    <location>
        <begin position="1"/>
        <end position="28"/>
    </location>
</feature>
<gene>
    <name evidence="7" type="ORF">ACFOY7_12510</name>
</gene>
<keyword evidence="4" id="KW-0564">Palmitate</keyword>
<dbReference type="SUPFAM" id="SSF53850">
    <property type="entry name" value="Periplasmic binding protein-like II"/>
    <property type="match status" value="1"/>
</dbReference>
<keyword evidence="8" id="KW-1185">Reference proteome</keyword>
<name>A0ABV8WZ75_9BACI</name>
<keyword evidence="3" id="KW-0472">Membrane</keyword>
<dbReference type="CDD" id="cd13580">
    <property type="entry name" value="PBP2_AlgQ_like_1"/>
    <property type="match status" value="1"/>
</dbReference>
<dbReference type="PANTHER" id="PTHR43649">
    <property type="entry name" value="ARABINOSE-BINDING PROTEIN-RELATED"/>
    <property type="match status" value="1"/>
</dbReference>
<evidence type="ECO:0000256" key="6">
    <source>
        <dbReference type="SAM" id="SignalP"/>
    </source>
</evidence>
<dbReference type="Proteomes" id="UP001595882">
    <property type="component" value="Unassembled WGS sequence"/>
</dbReference>
<dbReference type="Pfam" id="PF01547">
    <property type="entry name" value="SBP_bac_1"/>
    <property type="match status" value="1"/>
</dbReference>
<dbReference type="Gene3D" id="3.40.190.10">
    <property type="entry name" value="Periplasmic binding protein-like II"/>
    <property type="match status" value="2"/>
</dbReference>
<organism evidence="7 8">
    <name type="scientific">Gracilibacillus xinjiangensis</name>
    <dbReference type="NCBI Taxonomy" id="1193282"/>
    <lineage>
        <taxon>Bacteria</taxon>
        <taxon>Bacillati</taxon>
        <taxon>Bacillota</taxon>
        <taxon>Bacilli</taxon>
        <taxon>Bacillales</taxon>
        <taxon>Bacillaceae</taxon>
        <taxon>Gracilibacillus</taxon>
    </lineage>
</organism>
<keyword evidence="1" id="KW-1003">Cell membrane</keyword>
<keyword evidence="5" id="KW-0449">Lipoprotein</keyword>
<feature type="chain" id="PRO_5045337810" evidence="6">
    <location>
        <begin position="29"/>
        <end position="499"/>
    </location>
</feature>
<evidence type="ECO:0000256" key="3">
    <source>
        <dbReference type="ARBA" id="ARBA00023136"/>
    </source>
</evidence>
<evidence type="ECO:0000313" key="7">
    <source>
        <dbReference type="EMBL" id="MFC4403891.1"/>
    </source>
</evidence>